<name>A0A329R1Q4_9ACTN</name>
<dbReference type="EMBL" id="QMIG01000002">
    <property type="protein sequence ID" value="RAW18116.1"/>
    <property type="molecule type" value="Genomic_DNA"/>
</dbReference>
<sequence>MAAHWGPDGVTRTEPVGVTAGILVGLGLLLALIGLVYVLSRHAETNGARTIAGTMSGTTAFVTVLVTGLVAGQRELADPFDASISPILVIGSLGAGVAVAAVAALLIPRWTHNSRMSTLGEKPTVPLAGSERAAWTQRVVAGSPAIVALLLGAGLIAAVAVITTIWGLLIPTGLLFAVIGAMYSIRVTVDERGLSVRSGIGWPRWRIPLDDIRSASVVPVRPIRHFGGYGVRIAALAPYQGTVGVILRGGDAVLVERDGASPFLVVVDDADTAAGLINSLLERTRD</sequence>
<comment type="caution">
    <text evidence="2">The sequence shown here is derived from an EMBL/GenBank/DDBJ whole genome shotgun (WGS) entry which is preliminary data.</text>
</comment>
<feature type="transmembrane region" description="Helical" evidence="1">
    <location>
        <begin position="168"/>
        <end position="189"/>
    </location>
</feature>
<feature type="transmembrane region" description="Helical" evidence="1">
    <location>
        <begin position="84"/>
        <end position="107"/>
    </location>
</feature>
<evidence type="ECO:0000256" key="1">
    <source>
        <dbReference type="SAM" id="Phobius"/>
    </source>
</evidence>
<protein>
    <submittedName>
        <fullName evidence="2">DUF1648 domain-containing protein</fullName>
    </submittedName>
</protein>
<feature type="transmembrane region" description="Helical" evidence="1">
    <location>
        <begin position="20"/>
        <end position="39"/>
    </location>
</feature>
<proteinExistence type="predicted"/>
<dbReference type="Proteomes" id="UP000250462">
    <property type="component" value="Unassembled WGS sequence"/>
</dbReference>
<keyword evidence="1" id="KW-1133">Transmembrane helix</keyword>
<gene>
    <name evidence="2" type="ORF">DPM12_04640</name>
</gene>
<organism evidence="2 3">
    <name type="scientific">Phytoactinopolyspora halophila</name>
    <dbReference type="NCBI Taxonomy" id="1981511"/>
    <lineage>
        <taxon>Bacteria</taxon>
        <taxon>Bacillati</taxon>
        <taxon>Actinomycetota</taxon>
        <taxon>Actinomycetes</taxon>
        <taxon>Jiangellales</taxon>
        <taxon>Jiangellaceae</taxon>
        <taxon>Phytoactinopolyspora</taxon>
    </lineage>
</organism>
<dbReference type="AlphaFoldDB" id="A0A329R1Q4"/>
<feature type="transmembrane region" description="Helical" evidence="1">
    <location>
        <begin position="51"/>
        <end position="72"/>
    </location>
</feature>
<reference evidence="2 3" key="1">
    <citation type="submission" date="2018-06" db="EMBL/GenBank/DDBJ databases">
        <title>Phytoactinopolyspora halophila sp. nov., a novel halophilic actinomycete isolated from a saline soil in China.</title>
        <authorList>
            <person name="Tang S.-K."/>
        </authorList>
    </citation>
    <scope>NUCLEOTIDE SEQUENCE [LARGE SCALE GENOMIC DNA]</scope>
    <source>
        <strain evidence="2 3">YIM 96934</strain>
    </source>
</reference>
<keyword evidence="1" id="KW-0812">Transmembrane</keyword>
<keyword evidence="1" id="KW-0472">Membrane</keyword>
<feature type="transmembrane region" description="Helical" evidence="1">
    <location>
        <begin position="139"/>
        <end position="162"/>
    </location>
</feature>
<accession>A0A329R1Q4</accession>
<keyword evidence="3" id="KW-1185">Reference proteome</keyword>
<evidence type="ECO:0000313" key="2">
    <source>
        <dbReference type="EMBL" id="RAW18116.1"/>
    </source>
</evidence>
<evidence type="ECO:0000313" key="3">
    <source>
        <dbReference type="Proteomes" id="UP000250462"/>
    </source>
</evidence>